<dbReference type="OrthoDB" id="2975017at2759"/>
<accession>A0A0L0TDA5</accession>
<dbReference type="Gene3D" id="3.30.930.10">
    <property type="entry name" value="Bira Bifunctional Protein, Domain 2"/>
    <property type="match status" value="1"/>
</dbReference>
<dbReference type="OMA" id="NAICEMV"/>
<dbReference type="AlphaFoldDB" id="A0A0L0TDA5"/>
<dbReference type="InterPro" id="IPR004154">
    <property type="entry name" value="Anticodon-bd"/>
</dbReference>
<evidence type="ECO:0000259" key="1">
    <source>
        <dbReference type="Pfam" id="PF03129"/>
    </source>
</evidence>
<dbReference type="STRING" id="578462.A0A0L0TDA5"/>
<keyword evidence="3" id="KW-1185">Reference proteome</keyword>
<reference evidence="3" key="2">
    <citation type="submission" date="2009-11" db="EMBL/GenBank/DDBJ databases">
        <title>The Genome Sequence of Allomyces macrogynus strain ATCC 38327.</title>
        <authorList>
            <consortium name="The Broad Institute Genome Sequencing Platform"/>
            <person name="Russ C."/>
            <person name="Cuomo C."/>
            <person name="Shea T."/>
            <person name="Young S.K."/>
            <person name="Zeng Q."/>
            <person name="Koehrsen M."/>
            <person name="Haas B."/>
            <person name="Borodovsky M."/>
            <person name="Guigo R."/>
            <person name="Alvarado L."/>
            <person name="Berlin A."/>
            <person name="Borenstein D."/>
            <person name="Chen Z."/>
            <person name="Engels R."/>
            <person name="Freedman E."/>
            <person name="Gellesch M."/>
            <person name="Goldberg J."/>
            <person name="Griggs A."/>
            <person name="Gujja S."/>
            <person name="Heiman D."/>
            <person name="Hepburn T."/>
            <person name="Howarth C."/>
            <person name="Jen D."/>
            <person name="Larson L."/>
            <person name="Lewis B."/>
            <person name="Mehta T."/>
            <person name="Park D."/>
            <person name="Pearson M."/>
            <person name="Roberts A."/>
            <person name="Saif S."/>
            <person name="Shenoy N."/>
            <person name="Sisk P."/>
            <person name="Stolte C."/>
            <person name="Sykes S."/>
            <person name="Walk T."/>
            <person name="White J."/>
            <person name="Yandava C."/>
            <person name="Burger G."/>
            <person name="Gray M.W."/>
            <person name="Holland P.W.H."/>
            <person name="King N."/>
            <person name="Lang F.B.F."/>
            <person name="Roger A.J."/>
            <person name="Ruiz-Trillo I."/>
            <person name="Lander E."/>
            <person name="Nusbaum C."/>
        </authorList>
    </citation>
    <scope>NUCLEOTIDE SEQUENCE [LARGE SCALE GENOMIC DNA]</scope>
    <source>
        <strain evidence="3">ATCC 38327</strain>
    </source>
</reference>
<feature type="domain" description="Anticodon-binding" evidence="1">
    <location>
        <begin position="49"/>
        <end position="132"/>
    </location>
</feature>
<gene>
    <name evidence="2" type="ORF">AMAG_16563</name>
</gene>
<dbReference type="PANTHER" id="PTHR10745:SF0">
    <property type="entry name" value="GLYCINE--TRNA LIGASE"/>
    <property type="match status" value="1"/>
</dbReference>
<dbReference type="InterPro" id="IPR036621">
    <property type="entry name" value="Anticodon-bd_dom_sf"/>
</dbReference>
<dbReference type="GO" id="GO:0005739">
    <property type="term" value="C:mitochondrion"/>
    <property type="evidence" value="ECO:0007669"/>
    <property type="project" value="TreeGrafter"/>
</dbReference>
<organism evidence="2 3">
    <name type="scientific">Allomyces macrogynus (strain ATCC 38327)</name>
    <name type="common">Allomyces javanicus var. macrogynus</name>
    <dbReference type="NCBI Taxonomy" id="578462"/>
    <lineage>
        <taxon>Eukaryota</taxon>
        <taxon>Fungi</taxon>
        <taxon>Fungi incertae sedis</taxon>
        <taxon>Blastocladiomycota</taxon>
        <taxon>Blastocladiomycetes</taxon>
        <taxon>Blastocladiales</taxon>
        <taxon>Blastocladiaceae</taxon>
        <taxon>Allomyces</taxon>
    </lineage>
</organism>
<protein>
    <recommendedName>
        <fullName evidence="1">Anticodon-binding domain-containing protein</fullName>
    </recommendedName>
</protein>
<dbReference type="eggNOG" id="KOG2298">
    <property type="taxonomic scope" value="Eukaryota"/>
</dbReference>
<dbReference type="Gene3D" id="3.40.50.800">
    <property type="entry name" value="Anticodon-binding domain"/>
    <property type="match status" value="1"/>
</dbReference>
<dbReference type="GO" id="GO:0004820">
    <property type="term" value="F:glycine-tRNA ligase activity"/>
    <property type="evidence" value="ECO:0007669"/>
    <property type="project" value="TreeGrafter"/>
</dbReference>
<dbReference type="VEuPathDB" id="FungiDB:AMAG_16563"/>
<name>A0A0L0TDA5_ALLM3</name>
<evidence type="ECO:0000313" key="2">
    <source>
        <dbReference type="EMBL" id="KNE72519.1"/>
    </source>
</evidence>
<reference evidence="2 3" key="1">
    <citation type="submission" date="2009-11" db="EMBL/GenBank/DDBJ databases">
        <title>Annotation of Allomyces macrogynus ATCC 38327.</title>
        <authorList>
            <consortium name="The Broad Institute Genome Sequencing Platform"/>
            <person name="Russ C."/>
            <person name="Cuomo C."/>
            <person name="Burger G."/>
            <person name="Gray M.W."/>
            <person name="Holland P.W.H."/>
            <person name="King N."/>
            <person name="Lang F.B.F."/>
            <person name="Roger A.J."/>
            <person name="Ruiz-Trillo I."/>
            <person name="Young S.K."/>
            <person name="Zeng Q."/>
            <person name="Gargeya S."/>
            <person name="Fitzgerald M."/>
            <person name="Haas B."/>
            <person name="Abouelleil A."/>
            <person name="Alvarado L."/>
            <person name="Arachchi H.M."/>
            <person name="Berlin A."/>
            <person name="Chapman S.B."/>
            <person name="Gearin G."/>
            <person name="Goldberg J."/>
            <person name="Griggs A."/>
            <person name="Gujja S."/>
            <person name="Hansen M."/>
            <person name="Heiman D."/>
            <person name="Howarth C."/>
            <person name="Larimer J."/>
            <person name="Lui A."/>
            <person name="MacDonald P.J.P."/>
            <person name="McCowen C."/>
            <person name="Montmayeur A."/>
            <person name="Murphy C."/>
            <person name="Neiman D."/>
            <person name="Pearson M."/>
            <person name="Priest M."/>
            <person name="Roberts A."/>
            <person name="Saif S."/>
            <person name="Shea T."/>
            <person name="Sisk P."/>
            <person name="Stolte C."/>
            <person name="Sykes S."/>
            <person name="Wortman J."/>
            <person name="Nusbaum C."/>
            <person name="Birren B."/>
        </authorList>
    </citation>
    <scope>NUCLEOTIDE SEQUENCE [LARGE SCALE GENOMIC DNA]</scope>
    <source>
        <strain evidence="2 3">ATCC 38327</strain>
    </source>
</reference>
<dbReference type="InterPro" id="IPR045864">
    <property type="entry name" value="aa-tRNA-synth_II/BPL/LPL"/>
</dbReference>
<sequence length="156" mass="17589">MVERVTIKEHVRECTPNVIEPSFGVGRILSSLLEHTFYSRLEDAERGALIVPPSSNTAFSPLNHDLRQQLRRRGDGSASPIGKRYARNVELGTPFALTVDFHSVKDNMATLRERNSTKQIRQPAATIINLVDQLVNGETTWEQVIKMCKVFTEQKA</sequence>
<dbReference type="SUPFAM" id="SSF52954">
    <property type="entry name" value="Class II aaRS ABD-related"/>
    <property type="match status" value="1"/>
</dbReference>
<evidence type="ECO:0000313" key="3">
    <source>
        <dbReference type="Proteomes" id="UP000054350"/>
    </source>
</evidence>
<dbReference type="EMBL" id="GG745380">
    <property type="protein sequence ID" value="KNE72519.1"/>
    <property type="molecule type" value="Genomic_DNA"/>
</dbReference>
<dbReference type="Pfam" id="PF03129">
    <property type="entry name" value="HGTP_anticodon"/>
    <property type="match status" value="1"/>
</dbReference>
<dbReference type="InterPro" id="IPR027031">
    <property type="entry name" value="Gly-tRNA_synthase/POLG2"/>
</dbReference>
<dbReference type="PANTHER" id="PTHR10745">
    <property type="entry name" value="GLYCYL-TRNA SYNTHETASE/DNA POLYMERASE SUBUNIT GAMMA-2"/>
    <property type="match status" value="1"/>
</dbReference>
<dbReference type="Proteomes" id="UP000054350">
    <property type="component" value="Unassembled WGS sequence"/>
</dbReference>
<proteinExistence type="predicted"/>
<dbReference type="GO" id="GO:0070150">
    <property type="term" value="P:mitochondrial glycyl-tRNA aminoacylation"/>
    <property type="evidence" value="ECO:0007669"/>
    <property type="project" value="TreeGrafter"/>
</dbReference>